<sequence length="240" mass="28131">MIIITVKKHGLKPKKNKFFINLRNLKYSFLNTLFKKSISKYNASFFIRYFYDVIDDVLMDFRKKNNINIDCKINCDWCCYLRTTATSAEIFHLVRHIKSSFSTLDVLELIERAKLSSNLAENKNATNHHEKNIPCSLLKNGRCEAYEARPLACRMHHSTDENICQRDFELPHTYYDTPTEYSSLVLANSYIISLFNKVLRSRKPSINKYEINQALLKAIENPALEKLWLEGQDVFKDNET</sequence>
<accession>A0A3B0YYH2</accession>
<organism evidence="1">
    <name type="scientific">hydrothermal vent metagenome</name>
    <dbReference type="NCBI Taxonomy" id="652676"/>
    <lineage>
        <taxon>unclassified sequences</taxon>
        <taxon>metagenomes</taxon>
        <taxon>ecological metagenomes</taxon>
    </lineage>
</organism>
<evidence type="ECO:0008006" key="2">
    <source>
        <dbReference type="Google" id="ProtNLM"/>
    </source>
</evidence>
<proteinExistence type="predicted"/>
<evidence type="ECO:0000313" key="1">
    <source>
        <dbReference type="EMBL" id="VAW73974.1"/>
    </source>
</evidence>
<protein>
    <recommendedName>
        <fullName evidence="2">YkgJ family cysteine cluster protein</fullName>
    </recommendedName>
</protein>
<reference evidence="1" key="1">
    <citation type="submission" date="2018-06" db="EMBL/GenBank/DDBJ databases">
        <authorList>
            <person name="Zhirakovskaya E."/>
        </authorList>
    </citation>
    <scope>NUCLEOTIDE SEQUENCE</scope>
</reference>
<name>A0A3B0YYH2_9ZZZZ</name>
<dbReference type="AlphaFoldDB" id="A0A3B0YYH2"/>
<gene>
    <name evidence="1" type="ORF">MNBD_GAMMA10-2492</name>
</gene>
<dbReference type="EMBL" id="UOFJ01000733">
    <property type="protein sequence ID" value="VAW73974.1"/>
    <property type="molecule type" value="Genomic_DNA"/>
</dbReference>